<dbReference type="PANTHER" id="PTHR10353:SF85">
    <property type="entry name" value="ARYL-PHOSPHO-BETA-D-GLUCOSIDASE BGLA"/>
    <property type="match status" value="1"/>
</dbReference>
<name>A0AAW9DJM1_STRSU</name>
<evidence type="ECO:0000313" key="3">
    <source>
        <dbReference type="Proteomes" id="UP001270004"/>
    </source>
</evidence>
<dbReference type="PANTHER" id="PTHR10353">
    <property type="entry name" value="GLYCOSYL HYDROLASE"/>
    <property type="match status" value="1"/>
</dbReference>
<comment type="similarity">
    <text evidence="1">Belongs to the glycosyl hydrolase 1 family.</text>
</comment>
<dbReference type="Proteomes" id="UP001270004">
    <property type="component" value="Unassembled WGS sequence"/>
</dbReference>
<comment type="caution">
    <text evidence="2">The sequence shown here is derived from an EMBL/GenBank/DDBJ whole genome shotgun (WGS) entry which is preliminary data.</text>
</comment>
<dbReference type="InterPro" id="IPR033132">
    <property type="entry name" value="GH_1_N_CS"/>
</dbReference>
<dbReference type="RefSeq" id="WP_319444528.1">
    <property type="nucleotide sequence ID" value="NZ_JAWWZK010000298.1"/>
</dbReference>
<dbReference type="AlphaFoldDB" id="A0AAW9DJM1"/>
<evidence type="ECO:0000256" key="1">
    <source>
        <dbReference type="RuleBase" id="RU003690"/>
    </source>
</evidence>
<dbReference type="SUPFAM" id="SSF51445">
    <property type="entry name" value="(Trans)glycosidases"/>
    <property type="match status" value="1"/>
</dbReference>
<dbReference type="Gene3D" id="3.20.20.80">
    <property type="entry name" value="Glycosidases"/>
    <property type="match status" value="1"/>
</dbReference>
<accession>A0AAW9DJM1</accession>
<dbReference type="GO" id="GO:0016052">
    <property type="term" value="P:carbohydrate catabolic process"/>
    <property type="evidence" value="ECO:0007669"/>
    <property type="project" value="TreeGrafter"/>
</dbReference>
<dbReference type="Pfam" id="PF00232">
    <property type="entry name" value="Glyco_hydro_1"/>
    <property type="match status" value="1"/>
</dbReference>
<dbReference type="EMBL" id="JAWWZK010000298">
    <property type="protein sequence ID" value="MDX5039063.1"/>
    <property type="molecule type" value="Genomic_DNA"/>
</dbReference>
<evidence type="ECO:0000313" key="2">
    <source>
        <dbReference type="EMBL" id="MDX5039063.1"/>
    </source>
</evidence>
<sequence length="100" mass="11174">MSKLPKNFLWGGAVAAHQLEGGWQEGGKGISVADVMTAGRHGVPREITAGVLEGKYYPNHEAIDFYHRYKEDIALFAEMGFKCFRTSIAWTRIFPKGDEL</sequence>
<proteinExistence type="inferred from homology"/>
<dbReference type="PROSITE" id="PS00653">
    <property type="entry name" value="GLYCOSYL_HYDROL_F1_2"/>
    <property type="match status" value="1"/>
</dbReference>
<organism evidence="2 3">
    <name type="scientific">Streptococcus suis</name>
    <dbReference type="NCBI Taxonomy" id="1307"/>
    <lineage>
        <taxon>Bacteria</taxon>
        <taxon>Bacillati</taxon>
        <taxon>Bacillota</taxon>
        <taxon>Bacilli</taxon>
        <taxon>Lactobacillales</taxon>
        <taxon>Streptococcaceae</taxon>
        <taxon>Streptococcus</taxon>
    </lineage>
</organism>
<dbReference type="InterPro" id="IPR001360">
    <property type="entry name" value="Glyco_hydro_1"/>
</dbReference>
<feature type="non-terminal residue" evidence="2">
    <location>
        <position position="100"/>
    </location>
</feature>
<reference evidence="2" key="1">
    <citation type="submission" date="2023-11" db="EMBL/GenBank/DDBJ databases">
        <title>Antimicrobial resistance in invasive Streptococcus suis isolated in Spain and the associated genetic mechanisms.</title>
        <authorList>
            <person name="Uruen C."/>
            <person name="Arenas J.A."/>
        </authorList>
    </citation>
    <scope>NUCLEOTIDE SEQUENCE</scope>
    <source>
        <strain evidence="2">Ss_70</strain>
    </source>
</reference>
<dbReference type="GO" id="GO:0005829">
    <property type="term" value="C:cytosol"/>
    <property type="evidence" value="ECO:0007669"/>
    <property type="project" value="TreeGrafter"/>
</dbReference>
<protein>
    <submittedName>
        <fullName evidence="2">Family 1 glycosylhydrolase</fullName>
    </submittedName>
</protein>
<dbReference type="InterPro" id="IPR017853">
    <property type="entry name" value="GH"/>
</dbReference>
<dbReference type="GO" id="GO:0008422">
    <property type="term" value="F:beta-glucosidase activity"/>
    <property type="evidence" value="ECO:0007669"/>
    <property type="project" value="TreeGrafter"/>
</dbReference>
<gene>
    <name evidence="2" type="ORF">SHY70_12465</name>
</gene>